<protein>
    <submittedName>
        <fullName evidence="1">Uncharacterized protein</fullName>
    </submittedName>
</protein>
<sequence length="138" mass="15724">MKSIDLSESTQKNHQFIPPYSEACQTTTIILAKQIDRTKWNQSMDDVELDKKLKSVGKAAFVSHYELFRDFTNGRISRADAIETLVTKKVSNEAGAAIRVGNAKLIFENSREQDALDLILQSNRVDNNIRDLARKLRR</sequence>
<evidence type="ECO:0000313" key="1">
    <source>
        <dbReference type="EMBL" id="MDE1345580.1"/>
    </source>
</evidence>
<name>A0A9X4F8P8_9VIBR</name>
<evidence type="ECO:0000313" key="2">
    <source>
        <dbReference type="Proteomes" id="UP001140978"/>
    </source>
</evidence>
<dbReference type="AlphaFoldDB" id="A0A9X4F8P8"/>
<proteinExistence type="predicted"/>
<gene>
    <name evidence="1" type="ORF">L9X51_03870</name>
</gene>
<reference evidence="1" key="1">
    <citation type="submission" date="2022-02" db="EMBL/GenBank/DDBJ databases">
        <title>Emergence and expansion in Europe of a Vibrio aestuarianus clonal complex pathogenic for oysters.</title>
        <authorList>
            <person name="Mesnil A."/>
            <person name="Travers M.-A."/>
        </authorList>
    </citation>
    <scope>NUCLEOTIDE SEQUENCE</scope>
    <source>
        <strain evidence="1">19_064_15T1</strain>
    </source>
</reference>
<accession>A0A9X4F8P8</accession>
<dbReference type="Proteomes" id="UP001140978">
    <property type="component" value="Unassembled WGS sequence"/>
</dbReference>
<dbReference type="RefSeq" id="WP_274675927.1">
    <property type="nucleotide sequence ID" value="NZ_JAKNAX010000007.1"/>
</dbReference>
<organism evidence="1 2">
    <name type="scientific">Vibrio aestuarianus</name>
    <dbReference type="NCBI Taxonomy" id="28171"/>
    <lineage>
        <taxon>Bacteria</taxon>
        <taxon>Pseudomonadati</taxon>
        <taxon>Pseudomonadota</taxon>
        <taxon>Gammaproteobacteria</taxon>
        <taxon>Vibrionales</taxon>
        <taxon>Vibrionaceae</taxon>
        <taxon>Vibrio</taxon>
    </lineage>
</organism>
<dbReference type="EMBL" id="JAKNAX010000007">
    <property type="protein sequence ID" value="MDE1345580.1"/>
    <property type="molecule type" value="Genomic_DNA"/>
</dbReference>
<comment type="caution">
    <text evidence="1">The sequence shown here is derived from an EMBL/GenBank/DDBJ whole genome shotgun (WGS) entry which is preliminary data.</text>
</comment>